<dbReference type="AlphaFoldDB" id="A0A8K0MLA1"/>
<keyword evidence="3" id="KW-1185">Reference proteome</keyword>
<gene>
    <name evidence="2" type="ORF">FNV43_RR10391</name>
</gene>
<name>A0A8K0MLA1_9ROSA</name>
<keyword evidence="1" id="KW-0472">Membrane</keyword>
<protein>
    <submittedName>
        <fullName evidence="2">Uncharacterized protein</fullName>
    </submittedName>
</protein>
<keyword evidence="1" id="KW-0812">Transmembrane</keyword>
<keyword evidence="1" id="KW-1133">Transmembrane helix</keyword>
<feature type="transmembrane region" description="Helical" evidence="1">
    <location>
        <begin position="6"/>
        <end position="25"/>
    </location>
</feature>
<organism evidence="2 3">
    <name type="scientific">Rhamnella rubrinervis</name>
    <dbReference type="NCBI Taxonomy" id="2594499"/>
    <lineage>
        <taxon>Eukaryota</taxon>
        <taxon>Viridiplantae</taxon>
        <taxon>Streptophyta</taxon>
        <taxon>Embryophyta</taxon>
        <taxon>Tracheophyta</taxon>
        <taxon>Spermatophyta</taxon>
        <taxon>Magnoliopsida</taxon>
        <taxon>eudicotyledons</taxon>
        <taxon>Gunneridae</taxon>
        <taxon>Pentapetalae</taxon>
        <taxon>rosids</taxon>
        <taxon>fabids</taxon>
        <taxon>Rosales</taxon>
        <taxon>Rhamnaceae</taxon>
        <taxon>rhamnoid group</taxon>
        <taxon>Rhamneae</taxon>
        <taxon>Rhamnella</taxon>
    </lineage>
</organism>
<evidence type="ECO:0000313" key="3">
    <source>
        <dbReference type="Proteomes" id="UP000796880"/>
    </source>
</evidence>
<sequence length="102" mass="11068">MQNLKLIVGFLLVIIITIVLDPISVSGRCQYEDSSTPSINGVVTEKELSLLPRTTLIVEDGLRRNDGCRGSSCNTLNDPCCSGCYCIPIGLLWVGWCEGNCC</sequence>
<dbReference type="Proteomes" id="UP000796880">
    <property type="component" value="Unassembled WGS sequence"/>
</dbReference>
<evidence type="ECO:0000313" key="2">
    <source>
        <dbReference type="EMBL" id="KAF3449660.1"/>
    </source>
</evidence>
<reference evidence="2" key="1">
    <citation type="submission" date="2020-03" db="EMBL/GenBank/DDBJ databases">
        <title>A high-quality chromosome-level genome assembly of a woody plant with both climbing and erect habits, Rhamnella rubrinervis.</title>
        <authorList>
            <person name="Lu Z."/>
            <person name="Yang Y."/>
            <person name="Zhu X."/>
            <person name="Sun Y."/>
        </authorList>
    </citation>
    <scope>NUCLEOTIDE SEQUENCE</scope>
    <source>
        <strain evidence="2">BYM</strain>
        <tissue evidence="2">Leaf</tissue>
    </source>
</reference>
<evidence type="ECO:0000256" key="1">
    <source>
        <dbReference type="SAM" id="Phobius"/>
    </source>
</evidence>
<comment type="caution">
    <text evidence="2">The sequence shown here is derived from an EMBL/GenBank/DDBJ whole genome shotgun (WGS) entry which is preliminary data.</text>
</comment>
<accession>A0A8K0MLA1</accession>
<proteinExistence type="predicted"/>
<dbReference type="EMBL" id="VOIH02000004">
    <property type="protein sequence ID" value="KAF3449660.1"/>
    <property type="molecule type" value="Genomic_DNA"/>
</dbReference>